<evidence type="ECO:0008006" key="3">
    <source>
        <dbReference type="Google" id="ProtNLM"/>
    </source>
</evidence>
<sequence length="112" mass="12590">MRRKLVIGIILLIFGACQENGNPNLMEFYWEQTGCADPWVVNSNLSNKTLKSAVEEYLKNEGVVGARFTSIQTEWSGAVCLACHCKTGQWIYVSAPLSQKEKMLELGFLEKD</sequence>
<evidence type="ECO:0000313" key="2">
    <source>
        <dbReference type="Proteomes" id="UP000184609"/>
    </source>
</evidence>
<dbReference type="Proteomes" id="UP000184609">
    <property type="component" value="Unassembled WGS sequence"/>
</dbReference>
<keyword evidence="2" id="KW-1185">Reference proteome</keyword>
<gene>
    <name evidence="1" type="ORF">SAMN04488108_0621</name>
</gene>
<dbReference type="RefSeq" id="WP_073570273.1">
    <property type="nucleotide sequence ID" value="NZ_FRXN01000001.1"/>
</dbReference>
<reference evidence="2" key="1">
    <citation type="submission" date="2016-12" db="EMBL/GenBank/DDBJ databases">
        <authorList>
            <person name="Varghese N."/>
            <person name="Submissions S."/>
        </authorList>
    </citation>
    <scope>NUCLEOTIDE SEQUENCE [LARGE SCALE GENOMIC DNA]</scope>
    <source>
        <strain evidence="2">DSM 25035</strain>
    </source>
</reference>
<dbReference type="EMBL" id="FRXN01000001">
    <property type="protein sequence ID" value="SHO60174.1"/>
    <property type="molecule type" value="Genomic_DNA"/>
</dbReference>
<protein>
    <recommendedName>
        <fullName evidence="3">Lipoprotein</fullName>
    </recommendedName>
</protein>
<proteinExistence type="predicted"/>
<accession>A0A1M7Z5Q3</accession>
<dbReference type="OrthoDB" id="1447715at2"/>
<evidence type="ECO:0000313" key="1">
    <source>
        <dbReference type="EMBL" id="SHO60174.1"/>
    </source>
</evidence>
<name>A0A1M7Z5Q3_9BACT</name>
<dbReference type="PROSITE" id="PS51257">
    <property type="entry name" value="PROKAR_LIPOPROTEIN"/>
    <property type="match status" value="1"/>
</dbReference>
<organism evidence="1 2">
    <name type="scientific">Algoriphagus zhangzhouensis</name>
    <dbReference type="NCBI Taxonomy" id="1073327"/>
    <lineage>
        <taxon>Bacteria</taxon>
        <taxon>Pseudomonadati</taxon>
        <taxon>Bacteroidota</taxon>
        <taxon>Cytophagia</taxon>
        <taxon>Cytophagales</taxon>
        <taxon>Cyclobacteriaceae</taxon>
        <taxon>Algoriphagus</taxon>
    </lineage>
</organism>
<dbReference type="AlphaFoldDB" id="A0A1M7Z5Q3"/>